<evidence type="ECO:0000313" key="2">
    <source>
        <dbReference type="EMBL" id="GAG75986.1"/>
    </source>
</evidence>
<comment type="caution">
    <text evidence="2">The sequence shown here is derived from an EMBL/GenBank/DDBJ whole genome shotgun (WGS) entry which is preliminary data.</text>
</comment>
<dbReference type="Pfam" id="PF13229">
    <property type="entry name" value="Beta_helix"/>
    <property type="match status" value="1"/>
</dbReference>
<dbReference type="InterPro" id="IPR012334">
    <property type="entry name" value="Pectin_lyas_fold"/>
</dbReference>
<dbReference type="AlphaFoldDB" id="X1BV12"/>
<feature type="domain" description="Right handed beta helix" evidence="1">
    <location>
        <begin position="16"/>
        <end position="112"/>
    </location>
</feature>
<dbReference type="InterPro" id="IPR011050">
    <property type="entry name" value="Pectin_lyase_fold/virulence"/>
</dbReference>
<proteinExistence type="predicted"/>
<name>X1BV12_9ZZZZ</name>
<accession>X1BV12</accession>
<organism evidence="2">
    <name type="scientific">marine sediment metagenome</name>
    <dbReference type="NCBI Taxonomy" id="412755"/>
    <lineage>
        <taxon>unclassified sequences</taxon>
        <taxon>metagenomes</taxon>
        <taxon>ecological metagenomes</taxon>
    </lineage>
</organism>
<protein>
    <recommendedName>
        <fullName evidence="1">Right handed beta helix domain-containing protein</fullName>
    </recommendedName>
</protein>
<sequence length="128" mass="13315">ADSANAAVIANTAGVTSIAIRDLKIDGNGTNQSGNDQHHAMFIVTATDVSVSGLEITNTDGDGVYLRLGCSRVRITDNYVHDVDRIGFHIPASNNLVVSGNTLVNCGQTAIKSEPDATETADADNIST</sequence>
<gene>
    <name evidence="2" type="ORF">S01H4_29033</name>
</gene>
<dbReference type="SUPFAM" id="SSF51126">
    <property type="entry name" value="Pectin lyase-like"/>
    <property type="match status" value="1"/>
</dbReference>
<reference evidence="2" key="1">
    <citation type="journal article" date="2014" name="Front. Microbiol.">
        <title>High frequency of phylogenetically diverse reductive dehalogenase-homologous genes in deep subseafloor sedimentary metagenomes.</title>
        <authorList>
            <person name="Kawai M."/>
            <person name="Futagami T."/>
            <person name="Toyoda A."/>
            <person name="Takaki Y."/>
            <person name="Nishi S."/>
            <person name="Hori S."/>
            <person name="Arai W."/>
            <person name="Tsubouchi T."/>
            <person name="Morono Y."/>
            <person name="Uchiyama I."/>
            <person name="Ito T."/>
            <person name="Fujiyama A."/>
            <person name="Inagaki F."/>
            <person name="Takami H."/>
        </authorList>
    </citation>
    <scope>NUCLEOTIDE SEQUENCE</scope>
    <source>
        <strain evidence="2">Expedition CK06-06</strain>
    </source>
</reference>
<dbReference type="InterPro" id="IPR039448">
    <property type="entry name" value="Beta_helix"/>
</dbReference>
<dbReference type="SMART" id="SM00710">
    <property type="entry name" value="PbH1"/>
    <property type="match status" value="4"/>
</dbReference>
<dbReference type="EMBL" id="BART01014638">
    <property type="protein sequence ID" value="GAG75986.1"/>
    <property type="molecule type" value="Genomic_DNA"/>
</dbReference>
<dbReference type="InterPro" id="IPR006626">
    <property type="entry name" value="PbH1"/>
</dbReference>
<feature type="non-terminal residue" evidence="2">
    <location>
        <position position="1"/>
    </location>
</feature>
<evidence type="ECO:0000259" key="1">
    <source>
        <dbReference type="Pfam" id="PF13229"/>
    </source>
</evidence>
<feature type="non-terminal residue" evidence="2">
    <location>
        <position position="128"/>
    </location>
</feature>
<dbReference type="Gene3D" id="2.160.20.10">
    <property type="entry name" value="Single-stranded right-handed beta-helix, Pectin lyase-like"/>
    <property type="match status" value="1"/>
</dbReference>